<dbReference type="AlphaFoldDB" id="A0A370G9S2"/>
<accession>A0A370G9S2</accession>
<dbReference type="EMBL" id="QQAX01000027">
    <property type="protein sequence ID" value="RDI39214.1"/>
    <property type="molecule type" value="Genomic_DNA"/>
</dbReference>
<sequence length="650" mass="75370">MFSDNPIIRELRDALKNKDEQKILSSLSLPMSPELLNDCYSEILQYIPAHFLTESSQQSDYTSAISILLGMNPKLLITNHLTQRNNLIDRLLKKLNPESFATNPGQLKAWIKFTEPTDQDDDYDLKLKIRDEIFKKCEKLYSKINSNKKPLNLKSSDIQNLFDAYSALDSTSLASGKSAKDELFKVLLRHFVEQNKLYLDNFNVNEFYSIINNPKNKLNDLINKLFEMSNHNNRFNSNLISFLDKLNFQNVKVSHDASKKTSMWMSKRDTDELFSTWKTIFDHNILWEKIIPKSKIPSMFSGDNQKKLLAVRALIQQSKSIQQLYDAIIELEKINQNKDVSDYINGAKINILNLSLPDEIRNNLPIDHAPSAPPNNETIIDRSINNISTAIKNRNWDEVISILEELESMPDNDEWMSPVYSHILTAIPHCLSDKRIAAKDNIDIIEILLKLDPRFATPDQQSDGMQLIWEAYTKISKIDLIMHFEDLLYLTQSAKNDPDFLVKSQIREKILADCSTFCENFSSNFETLSDLSRLRYNRYSDNIENSPSNIANTFFAIYFQLSKIPLASARKLEDEIFKLTLKVNIRRHLEDQEHPKRRNEINWVSESILIALMSMCNNPETTQRDLLVFMNNHVRNDHRPSGIDCVFRPY</sequence>
<dbReference type="Proteomes" id="UP000254720">
    <property type="component" value="Unassembled WGS sequence"/>
</dbReference>
<evidence type="ECO:0000313" key="2">
    <source>
        <dbReference type="Proteomes" id="UP000254720"/>
    </source>
</evidence>
<gene>
    <name evidence="1" type="ORF">C8D86_12719</name>
</gene>
<keyword evidence="2" id="KW-1185">Reference proteome</keyword>
<reference evidence="1 2" key="1">
    <citation type="submission" date="2018-07" db="EMBL/GenBank/DDBJ databases">
        <title>Genomic Encyclopedia of Type Strains, Phase IV (KMG-IV): sequencing the most valuable type-strain genomes for metagenomic binning, comparative biology and taxonomic classification.</title>
        <authorList>
            <person name="Goeker M."/>
        </authorList>
    </citation>
    <scope>NUCLEOTIDE SEQUENCE [LARGE SCALE GENOMIC DNA]</scope>
    <source>
        <strain evidence="1 2">DSM 16500</strain>
    </source>
</reference>
<protein>
    <submittedName>
        <fullName evidence="1">Uncharacterized protein</fullName>
    </submittedName>
</protein>
<dbReference type="RefSeq" id="WP_114835232.1">
    <property type="nucleotide sequence ID" value="NZ_LR699114.1"/>
</dbReference>
<organism evidence="1 2">
    <name type="scientific">Aquicella lusitana</name>
    <dbReference type="NCBI Taxonomy" id="254246"/>
    <lineage>
        <taxon>Bacteria</taxon>
        <taxon>Pseudomonadati</taxon>
        <taxon>Pseudomonadota</taxon>
        <taxon>Gammaproteobacteria</taxon>
        <taxon>Legionellales</taxon>
        <taxon>Coxiellaceae</taxon>
        <taxon>Aquicella</taxon>
    </lineage>
</organism>
<name>A0A370G9S2_9COXI</name>
<comment type="caution">
    <text evidence="1">The sequence shown here is derived from an EMBL/GenBank/DDBJ whole genome shotgun (WGS) entry which is preliminary data.</text>
</comment>
<evidence type="ECO:0000313" key="1">
    <source>
        <dbReference type="EMBL" id="RDI39214.1"/>
    </source>
</evidence>
<proteinExistence type="predicted"/>